<dbReference type="InterPro" id="IPR016024">
    <property type="entry name" value="ARM-type_fold"/>
</dbReference>
<dbReference type="PANTHER" id="PTHR15430">
    <property type="entry name" value="GLOMULIN"/>
    <property type="match status" value="1"/>
</dbReference>
<dbReference type="EMBL" id="KN838699">
    <property type="protein sequence ID" value="KIJ97203.1"/>
    <property type="molecule type" value="Genomic_DNA"/>
</dbReference>
<dbReference type="SUPFAM" id="SSF48371">
    <property type="entry name" value="ARM repeat"/>
    <property type="match status" value="1"/>
</dbReference>
<dbReference type="InterPro" id="IPR019516">
    <property type="entry name" value="Glomulin/ALF4"/>
</dbReference>
<sequence length="560" mass="60912">MPLDEDLATALQLPVGSDDEAASTAIIALLTSAAHDAKPKYSLSEIHHLISKSGCSDLLDPLNSIPLLLSCDDPAAGDLLSLIGECCSAKEVVIAVQEAVERLEVLFNSYDDGFEEVEQNVPQQAASSPLVRLSILTGLYAASIPRLKLRKKTVSDTLRPLLTELETVNVMAGPRASTEEGRALISATASLVKRATEWVKGTLDAKEEEVLECTKLLKIFLDLTLTAYVHCIRSSVAQRTFEQCFSRLTIKTSVGAGWEEGEKVVLEALDAYAFLGCTFKEFTLAPTTPTLVVLAYHQTGFPDSDIDLALILPILISSIQTNSALDECLSILLKFLHHIQASSVSPPPTLSPEIVMPLCTILPTVASAHPDPVVRHQAFRIISSLLTLTQPDLRIQLLADLTGDSQLPQMRVAAVGLVKEAILESLSSTKPNLFASPLFLRVFGPILFRPSPTDLFSESKGLSLTSFQESSEPQRLVECLGLYYVLLQRDHRNLTGIRDTDVLSSVESGLLGRLRSILARWMSHPFVSGSHMHAIMPLVPLQMGLERVDAAIAQLRSPRT</sequence>
<name>A0A0C9X760_9AGAR</name>
<dbReference type="GO" id="GO:0055105">
    <property type="term" value="F:ubiquitin-protein transferase inhibitor activity"/>
    <property type="evidence" value="ECO:0007669"/>
    <property type="project" value="TreeGrafter"/>
</dbReference>
<dbReference type="OrthoDB" id="5396786at2759"/>
<dbReference type="PANTHER" id="PTHR15430:SF1">
    <property type="entry name" value="GLOMULIN"/>
    <property type="match status" value="1"/>
</dbReference>
<organism evidence="1 2">
    <name type="scientific">Laccaria amethystina LaAM-08-1</name>
    <dbReference type="NCBI Taxonomy" id="1095629"/>
    <lineage>
        <taxon>Eukaryota</taxon>
        <taxon>Fungi</taxon>
        <taxon>Dikarya</taxon>
        <taxon>Basidiomycota</taxon>
        <taxon>Agaricomycotina</taxon>
        <taxon>Agaricomycetes</taxon>
        <taxon>Agaricomycetidae</taxon>
        <taxon>Agaricales</taxon>
        <taxon>Agaricineae</taxon>
        <taxon>Hydnangiaceae</taxon>
        <taxon>Laccaria</taxon>
    </lineage>
</organism>
<keyword evidence="2" id="KW-1185">Reference proteome</keyword>
<dbReference type="Proteomes" id="UP000054477">
    <property type="component" value="Unassembled WGS sequence"/>
</dbReference>
<dbReference type="AlphaFoldDB" id="A0A0C9X760"/>
<dbReference type="HOGENOM" id="CLU_486667_0_0_1"/>
<reference evidence="1 2" key="1">
    <citation type="submission" date="2014-04" db="EMBL/GenBank/DDBJ databases">
        <authorList>
            <consortium name="DOE Joint Genome Institute"/>
            <person name="Kuo A."/>
            <person name="Kohler A."/>
            <person name="Nagy L.G."/>
            <person name="Floudas D."/>
            <person name="Copeland A."/>
            <person name="Barry K.W."/>
            <person name="Cichocki N."/>
            <person name="Veneault-Fourrey C."/>
            <person name="LaButti K."/>
            <person name="Lindquist E.A."/>
            <person name="Lipzen A."/>
            <person name="Lundell T."/>
            <person name="Morin E."/>
            <person name="Murat C."/>
            <person name="Sun H."/>
            <person name="Tunlid A."/>
            <person name="Henrissat B."/>
            <person name="Grigoriev I.V."/>
            <person name="Hibbett D.S."/>
            <person name="Martin F."/>
            <person name="Nordberg H.P."/>
            <person name="Cantor M.N."/>
            <person name="Hua S.X."/>
        </authorList>
    </citation>
    <scope>NUCLEOTIDE SEQUENCE [LARGE SCALE GENOMIC DNA]</scope>
    <source>
        <strain evidence="1 2">LaAM-08-1</strain>
    </source>
</reference>
<dbReference type="Pfam" id="PF08568">
    <property type="entry name" value="Kinetochor_Ybp2"/>
    <property type="match status" value="1"/>
</dbReference>
<gene>
    <name evidence="1" type="ORF">K443DRAFT_681679</name>
</gene>
<dbReference type="STRING" id="1095629.A0A0C9X760"/>
<protein>
    <submittedName>
        <fullName evidence="1">Uncharacterized protein</fullName>
    </submittedName>
</protein>
<dbReference type="InterPro" id="IPR013877">
    <property type="entry name" value="YAP-bd/ALF4/Glomulin"/>
</dbReference>
<accession>A0A0C9X760</accession>
<evidence type="ECO:0000313" key="1">
    <source>
        <dbReference type="EMBL" id="KIJ97203.1"/>
    </source>
</evidence>
<reference evidence="2" key="2">
    <citation type="submission" date="2015-01" db="EMBL/GenBank/DDBJ databases">
        <title>Evolutionary Origins and Diversification of the Mycorrhizal Mutualists.</title>
        <authorList>
            <consortium name="DOE Joint Genome Institute"/>
            <consortium name="Mycorrhizal Genomics Consortium"/>
            <person name="Kohler A."/>
            <person name="Kuo A."/>
            <person name="Nagy L.G."/>
            <person name="Floudas D."/>
            <person name="Copeland A."/>
            <person name="Barry K.W."/>
            <person name="Cichocki N."/>
            <person name="Veneault-Fourrey C."/>
            <person name="LaButti K."/>
            <person name="Lindquist E.A."/>
            <person name="Lipzen A."/>
            <person name="Lundell T."/>
            <person name="Morin E."/>
            <person name="Murat C."/>
            <person name="Riley R."/>
            <person name="Ohm R."/>
            <person name="Sun H."/>
            <person name="Tunlid A."/>
            <person name="Henrissat B."/>
            <person name="Grigoriev I.V."/>
            <person name="Hibbett D.S."/>
            <person name="Martin F."/>
        </authorList>
    </citation>
    <scope>NUCLEOTIDE SEQUENCE [LARGE SCALE GENOMIC DNA]</scope>
    <source>
        <strain evidence="2">LaAM-08-1</strain>
    </source>
</reference>
<dbReference type="GO" id="GO:0005737">
    <property type="term" value="C:cytoplasm"/>
    <property type="evidence" value="ECO:0007669"/>
    <property type="project" value="TreeGrafter"/>
</dbReference>
<proteinExistence type="predicted"/>
<evidence type="ECO:0000313" key="2">
    <source>
        <dbReference type="Proteomes" id="UP000054477"/>
    </source>
</evidence>